<evidence type="ECO:0000256" key="1">
    <source>
        <dbReference type="ARBA" id="ARBA00008440"/>
    </source>
</evidence>
<comment type="similarity">
    <text evidence="1">Belongs to the HAK/KUP transporter (TC 2.A.72.3) family.</text>
</comment>
<keyword evidence="5" id="KW-1185">Reference proteome</keyword>
<reference evidence="4 5" key="1">
    <citation type="submission" date="2017-09" db="EMBL/GenBank/DDBJ databases">
        <authorList>
            <consortium name="International Durum Wheat Genome Sequencing Consortium (IDWGSC)"/>
            <person name="Milanesi L."/>
        </authorList>
    </citation>
    <scope>NUCLEOTIDE SEQUENCE [LARGE SCALE GENOMIC DNA]</scope>
    <source>
        <strain evidence="5">cv. Svevo</strain>
    </source>
</reference>
<evidence type="ECO:0000313" key="5">
    <source>
        <dbReference type="Proteomes" id="UP000324705"/>
    </source>
</evidence>
<accession>A0A9R0ZLF1</accession>
<dbReference type="Gramene" id="TRITD7Av1G249170.2">
    <property type="protein sequence ID" value="TRITD7Av1G249170.2"/>
    <property type="gene ID" value="TRITD7Av1G249170"/>
</dbReference>
<evidence type="ECO:0000313" key="4">
    <source>
        <dbReference type="EMBL" id="VAI80102.1"/>
    </source>
</evidence>
<sequence length="208" mass="23061">MDVEGATVQPRKKNSWGWQKGTLLLAYQSFGVVYGDLCISPVYVYKNTFSGKLRLHEEDEEILGVLSLVFWSLTLVPLLKYIILVLGADDNGEGGTFALYSLMCRRSRMGLLNSLHAGHGSVSSYNQDEPCKETRSSLAIRGFFEKHHSLRVVLLLFVLMGTSMVIGDGVLTPTMSVLSAVSGLRIKFPELHESKHAPSSHTVFLNRN</sequence>
<dbReference type="GO" id="GO:0015079">
    <property type="term" value="F:potassium ion transmembrane transporter activity"/>
    <property type="evidence" value="ECO:0007669"/>
    <property type="project" value="InterPro"/>
</dbReference>
<name>A0A9R0ZLF1_TRITD</name>
<protein>
    <recommendedName>
        <fullName evidence="3">K+ potassium transporter integral membrane domain-containing protein</fullName>
    </recommendedName>
</protein>
<keyword evidence="2" id="KW-0472">Membrane</keyword>
<feature type="transmembrane region" description="Helical" evidence="2">
    <location>
        <begin position="150"/>
        <end position="171"/>
    </location>
</feature>
<feature type="transmembrane region" description="Helical" evidence="2">
    <location>
        <begin position="21"/>
        <end position="42"/>
    </location>
</feature>
<dbReference type="AlphaFoldDB" id="A0A9R0ZLF1"/>
<gene>
    <name evidence="4" type="ORF">TRITD_7Av1G249170</name>
</gene>
<keyword evidence="2" id="KW-1133">Transmembrane helix</keyword>
<evidence type="ECO:0000256" key="2">
    <source>
        <dbReference type="SAM" id="Phobius"/>
    </source>
</evidence>
<dbReference type="Proteomes" id="UP000324705">
    <property type="component" value="Chromosome 7A"/>
</dbReference>
<dbReference type="EMBL" id="LT934123">
    <property type="protein sequence ID" value="VAI80102.1"/>
    <property type="molecule type" value="Genomic_DNA"/>
</dbReference>
<organism evidence="4 5">
    <name type="scientific">Triticum turgidum subsp. durum</name>
    <name type="common">Durum wheat</name>
    <name type="synonym">Triticum durum</name>
    <dbReference type="NCBI Taxonomy" id="4567"/>
    <lineage>
        <taxon>Eukaryota</taxon>
        <taxon>Viridiplantae</taxon>
        <taxon>Streptophyta</taxon>
        <taxon>Embryophyta</taxon>
        <taxon>Tracheophyta</taxon>
        <taxon>Spermatophyta</taxon>
        <taxon>Magnoliopsida</taxon>
        <taxon>Liliopsida</taxon>
        <taxon>Poales</taxon>
        <taxon>Poaceae</taxon>
        <taxon>BOP clade</taxon>
        <taxon>Pooideae</taxon>
        <taxon>Triticodae</taxon>
        <taxon>Triticeae</taxon>
        <taxon>Triticinae</taxon>
        <taxon>Triticum</taxon>
    </lineage>
</organism>
<dbReference type="InterPro" id="IPR003855">
    <property type="entry name" value="K+_transporter"/>
</dbReference>
<keyword evidence="2" id="KW-0812">Transmembrane</keyword>
<dbReference type="PANTHER" id="PTHR30540">
    <property type="entry name" value="OSMOTIC STRESS POTASSIUM TRANSPORTER"/>
    <property type="match status" value="1"/>
</dbReference>
<dbReference type="InterPro" id="IPR053951">
    <property type="entry name" value="K_trans_N"/>
</dbReference>
<feature type="transmembrane region" description="Helical" evidence="2">
    <location>
        <begin position="62"/>
        <end position="83"/>
    </location>
</feature>
<dbReference type="PANTHER" id="PTHR30540:SF88">
    <property type="entry name" value="POTASSIUM TRANSPORTER 13-RELATED"/>
    <property type="match status" value="1"/>
</dbReference>
<evidence type="ECO:0000259" key="3">
    <source>
        <dbReference type="Pfam" id="PF02705"/>
    </source>
</evidence>
<dbReference type="Pfam" id="PF02705">
    <property type="entry name" value="K_trans"/>
    <property type="match status" value="1"/>
</dbReference>
<feature type="domain" description="K+ potassium transporter integral membrane" evidence="3">
    <location>
        <begin position="25"/>
        <end position="195"/>
    </location>
</feature>
<dbReference type="GO" id="GO:0016020">
    <property type="term" value="C:membrane"/>
    <property type="evidence" value="ECO:0007669"/>
    <property type="project" value="InterPro"/>
</dbReference>
<proteinExistence type="inferred from homology"/>